<dbReference type="PANTHER" id="PTHR32332">
    <property type="entry name" value="2-NITROPROPANE DIOXYGENASE"/>
    <property type="match status" value="1"/>
</dbReference>
<protein>
    <recommendedName>
        <fullName evidence="2">Probable nitronate monooxygenase</fullName>
    </recommendedName>
</protein>
<evidence type="ECO:0000256" key="2">
    <source>
        <dbReference type="ARBA" id="ARBA00013457"/>
    </source>
</evidence>
<comment type="caution">
    <text evidence="6">The sequence shown here is derived from an EMBL/GenBank/DDBJ whole genome shotgun (WGS) entry which is preliminary data.</text>
</comment>
<evidence type="ECO:0000256" key="3">
    <source>
        <dbReference type="ARBA" id="ARBA00022630"/>
    </source>
</evidence>
<evidence type="ECO:0000256" key="5">
    <source>
        <dbReference type="ARBA" id="ARBA00023002"/>
    </source>
</evidence>
<dbReference type="CDD" id="cd04730">
    <property type="entry name" value="NPD_like"/>
    <property type="match status" value="1"/>
</dbReference>
<gene>
    <name evidence="6" type="ORF">ACFSUO_01785</name>
</gene>
<dbReference type="InterPro" id="IPR013785">
    <property type="entry name" value="Aldolase_TIM"/>
</dbReference>
<keyword evidence="4" id="KW-0288">FMN</keyword>
<dbReference type="InterPro" id="IPR004136">
    <property type="entry name" value="NMO"/>
</dbReference>
<evidence type="ECO:0000256" key="4">
    <source>
        <dbReference type="ARBA" id="ARBA00022643"/>
    </source>
</evidence>
<dbReference type="Gene3D" id="3.20.20.70">
    <property type="entry name" value="Aldolase class I"/>
    <property type="match status" value="1"/>
</dbReference>
<dbReference type="RefSeq" id="WP_382390468.1">
    <property type="nucleotide sequence ID" value="NZ_JBHUNA010000003.1"/>
</dbReference>
<sequence length="316" mass="33773">MNDLTKLLRIKYPIIQGGMGNISHAELTSAVSNAGGLGTIGVGTMDPDTVERILTSIHSQTSKPFAVNLPIAVQPYIEDMIGLVKKYGIPAVTLSAGNPSPYIQQFKEDNIVVMCVVANDKQAKKVEDNGADVIIAEGYEAAGINSSEELTTFTLTPTVSSRVNVPVIAAGGVGNGQGIAAAMSLGAQGVQLGTRLIATKEAQVHADYKEGIRNAGADGTIIVGRPYQRIRRVLKTPYSEHLLQSEKENQPADVYLEKTDEKHHLVGAIEGKLSEGHVNAGQIASLIEDIPSVEDLLKSMMTEARESFETNFSMFN</sequence>
<keyword evidence="5 6" id="KW-0560">Oxidoreductase</keyword>
<evidence type="ECO:0000313" key="6">
    <source>
        <dbReference type="EMBL" id="MFD2759718.1"/>
    </source>
</evidence>
<dbReference type="Pfam" id="PF03060">
    <property type="entry name" value="NMO"/>
    <property type="match status" value="2"/>
</dbReference>
<reference evidence="7" key="1">
    <citation type="journal article" date="2019" name="Int. J. Syst. Evol. Microbiol.">
        <title>The Global Catalogue of Microorganisms (GCM) 10K type strain sequencing project: providing services to taxonomists for standard genome sequencing and annotation.</title>
        <authorList>
            <consortium name="The Broad Institute Genomics Platform"/>
            <consortium name="The Broad Institute Genome Sequencing Center for Infectious Disease"/>
            <person name="Wu L."/>
            <person name="Ma J."/>
        </authorList>
    </citation>
    <scope>NUCLEOTIDE SEQUENCE [LARGE SCALE GENOMIC DNA]</scope>
    <source>
        <strain evidence="7">TISTR 1535</strain>
    </source>
</reference>
<keyword evidence="7" id="KW-1185">Reference proteome</keyword>
<name>A0ABW5V390_9BACI</name>
<organism evidence="6 7">
    <name type="scientific">Lentibacillus juripiscarius</name>
    <dbReference type="NCBI Taxonomy" id="257446"/>
    <lineage>
        <taxon>Bacteria</taxon>
        <taxon>Bacillati</taxon>
        <taxon>Bacillota</taxon>
        <taxon>Bacilli</taxon>
        <taxon>Bacillales</taxon>
        <taxon>Bacillaceae</taxon>
        <taxon>Lentibacillus</taxon>
    </lineage>
</organism>
<proteinExistence type="predicted"/>
<evidence type="ECO:0000313" key="7">
    <source>
        <dbReference type="Proteomes" id="UP001597502"/>
    </source>
</evidence>
<dbReference type="PANTHER" id="PTHR32332:SF20">
    <property type="entry name" value="2-NITROPROPANE DIOXYGENASE-LIKE PROTEIN"/>
    <property type="match status" value="1"/>
</dbReference>
<dbReference type="SUPFAM" id="SSF51412">
    <property type="entry name" value="Inosine monophosphate dehydrogenase (IMPDH)"/>
    <property type="match status" value="1"/>
</dbReference>
<accession>A0ABW5V390</accession>
<keyword evidence="3" id="KW-0285">Flavoprotein</keyword>
<evidence type="ECO:0000256" key="1">
    <source>
        <dbReference type="ARBA" id="ARBA00003535"/>
    </source>
</evidence>
<dbReference type="GO" id="GO:0016491">
    <property type="term" value="F:oxidoreductase activity"/>
    <property type="evidence" value="ECO:0007669"/>
    <property type="project" value="UniProtKB-KW"/>
</dbReference>
<dbReference type="Proteomes" id="UP001597502">
    <property type="component" value="Unassembled WGS sequence"/>
</dbReference>
<comment type="function">
    <text evidence="1">Nitronate monooxygenase that uses molecular oxygen to catalyze the oxidative denitrification of alkyl nitronates. Acts on propionate 3-nitronate (P3N), the presumed physiological substrate. Probably functions in the detoxification of P3N, a metabolic poison produced by plants and fungi as a defense mechanism.</text>
</comment>
<dbReference type="EMBL" id="JBHUNA010000003">
    <property type="protein sequence ID" value="MFD2759718.1"/>
    <property type="molecule type" value="Genomic_DNA"/>
</dbReference>